<dbReference type="PANTHER" id="PTHR30024">
    <property type="entry name" value="ALIPHATIC SULFONATES-BINDING PROTEIN-RELATED"/>
    <property type="match status" value="1"/>
</dbReference>
<keyword evidence="1" id="KW-0732">Signal</keyword>
<name>A0A7X2TQD3_9SPIO</name>
<reference evidence="2 3" key="1">
    <citation type="submission" date="2019-08" db="EMBL/GenBank/DDBJ databases">
        <title>In-depth cultivation of the pig gut microbiome towards novel bacterial diversity and tailored functional studies.</title>
        <authorList>
            <person name="Wylensek D."/>
            <person name="Hitch T.C.A."/>
            <person name="Clavel T."/>
        </authorList>
    </citation>
    <scope>NUCLEOTIDE SEQUENCE [LARGE SCALE GENOMIC DNA]</scope>
    <source>
        <strain evidence="2 3">NM-380-WT-3C1</strain>
    </source>
</reference>
<dbReference type="PANTHER" id="PTHR30024:SF46">
    <property type="entry name" value="ABC TRANSPORTER, SUBSTRATE-BINDING LIPOPROTEIN"/>
    <property type="match status" value="1"/>
</dbReference>
<protein>
    <submittedName>
        <fullName evidence="2">ABC transporter substrate-binding protein</fullName>
    </submittedName>
</protein>
<dbReference type="SUPFAM" id="SSF53850">
    <property type="entry name" value="Periplasmic binding protein-like II"/>
    <property type="match status" value="1"/>
</dbReference>
<dbReference type="RefSeq" id="WP_154425337.1">
    <property type="nucleotide sequence ID" value="NZ_VUNN01000010.1"/>
</dbReference>
<accession>A0A7X2TQD3</accession>
<proteinExistence type="predicted"/>
<dbReference type="EMBL" id="VUNN01000010">
    <property type="protein sequence ID" value="MSU06364.1"/>
    <property type="molecule type" value="Genomic_DNA"/>
</dbReference>
<dbReference type="Pfam" id="PF12974">
    <property type="entry name" value="Phosphonate-bd"/>
    <property type="match status" value="1"/>
</dbReference>
<gene>
    <name evidence="2" type="ORF">FYJ80_06165</name>
</gene>
<feature type="chain" id="PRO_5030848101" evidence="1">
    <location>
        <begin position="22"/>
        <end position="324"/>
    </location>
</feature>
<evidence type="ECO:0000313" key="2">
    <source>
        <dbReference type="EMBL" id="MSU06364.1"/>
    </source>
</evidence>
<dbReference type="AlphaFoldDB" id="A0A7X2TQD3"/>
<organism evidence="2 3">
    <name type="scientific">Bullifex porci</name>
    <dbReference type="NCBI Taxonomy" id="2606638"/>
    <lineage>
        <taxon>Bacteria</taxon>
        <taxon>Pseudomonadati</taxon>
        <taxon>Spirochaetota</taxon>
        <taxon>Spirochaetia</taxon>
        <taxon>Spirochaetales</taxon>
        <taxon>Spirochaetaceae</taxon>
        <taxon>Bullifex</taxon>
    </lineage>
</organism>
<sequence length="324" mass="34826">MKKIFLLLITTMICVSLFSMGAKDDADYSILNPTNVRVAALKGPTAMGMVKLMEDSKSSSVNGNSYDFTIVGAPTEITPMLVKGEVDIAALPANLAAVIFNSTKGKVRVIAVNTLGVLYICENGNSVNSLEDLKGKTIYSSGKGSTPEYALNFILEQNGLEDLPIEWKSEHTECVAALLKDPNAVALLPQPFATTAMVQNPSIRIALDLNKEWDNVSPESALLTGVVVARTDFINENKVAVDNFLESYKESTDFVNTNIAEGARLIGEVGIVPEKVAALALPYCNIVCISGDEMKAILPGYLEVLFNANAKSVGGVLPSEEFYY</sequence>
<dbReference type="InterPro" id="IPR027024">
    <property type="entry name" value="UCP027386_ABC_sbc_TM0202"/>
</dbReference>
<keyword evidence="3" id="KW-1185">Reference proteome</keyword>
<dbReference type="Proteomes" id="UP000460549">
    <property type="component" value="Unassembled WGS sequence"/>
</dbReference>
<comment type="caution">
    <text evidence="2">The sequence shown here is derived from an EMBL/GenBank/DDBJ whole genome shotgun (WGS) entry which is preliminary data.</text>
</comment>
<evidence type="ECO:0000313" key="3">
    <source>
        <dbReference type="Proteomes" id="UP000460549"/>
    </source>
</evidence>
<dbReference type="PIRSF" id="PIRSF027386">
    <property type="entry name" value="UCP027386_ABC_sbc_TM0202"/>
    <property type="match status" value="1"/>
</dbReference>
<feature type="signal peptide" evidence="1">
    <location>
        <begin position="1"/>
        <end position="21"/>
    </location>
</feature>
<evidence type="ECO:0000256" key="1">
    <source>
        <dbReference type="SAM" id="SignalP"/>
    </source>
</evidence>
<dbReference type="Gene3D" id="3.40.190.10">
    <property type="entry name" value="Periplasmic binding protein-like II"/>
    <property type="match status" value="2"/>
</dbReference>